<comment type="caution">
    <text evidence="2">The sequence shown here is derived from an EMBL/GenBank/DDBJ whole genome shotgun (WGS) entry which is preliminary data.</text>
</comment>
<feature type="non-terminal residue" evidence="2">
    <location>
        <position position="1"/>
    </location>
</feature>
<keyword evidence="3" id="KW-1185">Reference proteome</keyword>
<dbReference type="Proteomes" id="UP000265520">
    <property type="component" value="Unassembled WGS sequence"/>
</dbReference>
<sequence>PSIEKTPEVFLICDINNGSWMAPVFHYLNTGRLPDDKKKRQKSNEESAPTSSLTESYIDGDSQSLC</sequence>
<evidence type="ECO:0000256" key="1">
    <source>
        <dbReference type="SAM" id="MobiDB-lite"/>
    </source>
</evidence>
<proteinExistence type="predicted"/>
<organism evidence="2 3">
    <name type="scientific">Trifolium medium</name>
    <dbReference type="NCBI Taxonomy" id="97028"/>
    <lineage>
        <taxon>Eukaryota</taxon>
        <taxon>Viridiplantae</taxon>
        <taxon>Streptophyta</taxon>
        <taxon>Embryophyta</taxon>
        <taxon>Tracheophyta</taxon>
        <taxon>Spermatophyta</taxon>
        <taxon>Magnoliopsida</taxon>
        <taxon>eudicotyledons</taxon>
        <taxon>Gunneridae</taxon>
        <taxon>Pentapetalae</taxon>
        <taxon>rosids</taxon>
        <taxon>fabids</taxon>
        <taxon>Fabales</taxon>
        <taxon>Fabaceae</taxon>
        <taxon>Papilionoideae</taxon>
        <taxon>50 kb inversion clade</taxon>
        <taxon>NPAAA clade</taxon>
        <taxon>Hologalegina</taxon>
        <taxon>IRL clade</taxon>
        <taxon>Trifolieae</taxon>
        <taxon>Trifolium</taxon>
    </lineage>
</organism>
<feature type="region of interest" description="Disordered" evidence="1">
    <location>
        <begin position="32"/>
        <end position="66"/>
    </location>
</feature>
<dbReference type="EMBL" id="LXQA011057683">
    <property type="protein sequence ID" value="MCI83055.1"/>
    <property type="molecule type" value="Genomic_DNA"/>
</dbReference>
<evidence type="ECO:0000313" key="3">
    <source>
        <dbReference type="Proteomes" id="UP000265520"/>
    </source>
</evidence>
<name>A0A392V893_9FABA</name>
<reference evidence="2 3" key="1">
    <citation type="journal article" date="2018" name="Front. Plant Sci.">
        <title>Red Clover (Trifolium pratense) and Zigzag Clover (T. medium) - A Picture of Genomic Similarities and Differences.</title>
        <authorList>
            <person name="Dluhosova J."/>
            <person name="Istvanek J."/>
            <person name="Nedelnik J."/>
            <person name="Repkova J."/>
        </authorList>
    </citation>
    <scope>NUCLEOTIDE SEQUENCE [LARGE SCALE GENOMIC DNA]</scope>
    <source>
        <strain evidence="3">cv. 10/8</strain>
        <tissue evidence="2">Leaf</tissue>
    </source>
</reference>
<accession>A0A392V893</accession>
<protein>
    <submittedName>
        <fullName evidence="2">Uncharacterized protein</fullName>
    </submittedName>
</protein>
<feature type="compositionally biased region" description="Polar residues" evidence="1">
    <location>
        <begin position="46"/>
        <end position="66"/>
    </location>
</feature>
<dbReference type="AlphaFoldDB" id="A0A392V893"/>
<feature type="compositionally biased region" description="Basic and acidic residues" evidence="1">
    <location>
        <begin position="33"/>
        <end position="45"/>
    </location>
</feature>
<evidence type="ECO:0000313" key="2">
    <source>
        <dbReference type="EMBL" id="MCI83055.1"/>
    </source>
</evidence>